<reference evidence="2 3" key="1">
    <citation type="journal article" date="2012" name="BMC Genomics">
        <title>Comparative genomics of the white-rot fungi, Phanerochaete carnosa and P. chrysosporium, to elucidate the genetic basis of the distinct wood types they colonize.</title>
        <authorList>
            <person name="Suzuki H."/>
            <person name="MacDonald J."/>
            <person name="Syed K."/>
            <person name="Salamov A."/>
            <person name="Hori C."/>
            <person name="Aerts A."/>
            <person name="Henrissat B."/>
            <person name="Wiebenga A."/>
            <person name="vanKuyk P.A."/>
            <person name="Barry K."/>
            <person name="Lindquist E."/>
            <person name="LaButti K."/>
            <person name="Lapidus A."/>
            <person name="Lucas S."/>
            <person name="Coutinho P."/>
            <person name="Gong Y."/>
            <person name="Samejima M."/>
            <person name="Mahadevan R."/>
            <person name="Abou-Zaid M."/>
            <person name="de Vries R.P."/>
            <person name="Igarashi K."/>
            <person name="Yadav J.S."/>
            <person name="Grigoriev I.V."/>
            <person name="Master E.R."/>
        </authorList>
    </citation>
    <scope>NUCLEOTIDE SEQUENCE [LARGE SCALE GENOMIC DNA]</scope>
    <source>
        <strain evidence="2 3">HHB-10118-sp</strain>
    </source>
</reference>
<dbReference type="AlphaFoldDB" id="K5W703"/>
<name>K5W703_PHACS</name>
<keyword evidence="3" id="KW-1185">Reference proteome</keyword>
<organism evidence="2 3">
    <name type="scientific">Phanerochaete carnosa (strain HHB-10118-sp)</name>
    <name type="common">White-rot fungus</name>
    <name type="synonym">Peniophora carnosa</name>
    <dbReference type="NCBI Taxonomy" id="650164"/>
    <lineage>
        <taxon>Eukaryota</taxon>
        <taxon>Fungi</taxon>
        <taxon>Dikarya</taxon>
        <taxon>Basidiomycota</taxon>
        <taxon>Agaricomycotina</taxon>
        <taxon>Agaricomycetes</taxon>
        <taxon>Polyporales</taxon>
        <taxon>Phanerochaetaceae</taxon>
        <taxon>Phanerochaete</taxon>
    </lineage>
</organism>
<protein>
    <submittedName>
        <fullName evidence="2">Uncharacterized protein</fullName>
    </submittedName>
</protein>
<dbReference type="GeneID" id="18916240"/>
<dbReference type="HOGENOM" id="CLU_2210910_0_0_1"/>
<dbReference type="EMBL" id="JH930472">
    <property type="protein sequence ID" value="EKM54930.1"/>
    <property type="molecule type" value="Genomic_DNA"/>
</dbReference>
<dbReference type="KEGG" id="pco:PHACADRAFT_255147"/>
<feature type="region of interest" description="Disordered" evidence="1">
    <location>
        <begin position="86"/>
        <end position="107"/>
    </location>
</feature>
<dbReference type="RefSeq" id="XP_007395280.1">
    <property type="nucleotide sequence ID" value="XM_007395218.1"/>
</dbReference>
<evidence type="ECO:0000313" key="2">
    <source>
        <dbReference type="EMBL" id="EKM54930.1"/>
    </source>
</evidence>
<sequence>MRELTQLNSLFKNSSLTAFQRMCPTAPRYRTDYPGLKGYIVQEMGNIASNERVQSSERRASEHWISIPPDAQTPSCVVCSSCGTSPISEFSSNQPPVPHQTLIPDEA</sequence>
<gene>
    <name evidence="2" type="ORF">PHACADRAFT_255147</name>
</gene>
<evidence type="ECO:0000313" key="3">
    <source>
        <dbReference type="Proteomes" id="UP000008370"/>
    </source>
</evidence>
<accession>K5W703</accession>
<proteinExistence type="predicted"/>
<dbReference type="InParanoid" id="K5W703"/>
<dbReference type="Proteomes" id="UP000008370">
    <property type="component" value="Unassembled WGS sequence"/>
</dbReference>
<evidence type="ECO:0000256" key="1">
    <source>
        <dbReference type="SAM" id="MobiDB-lite"/>
    </source>
</evidence>